<evidence type="ECO:0000313" key="3">
    <source>
        <dbReference type="Proteomes" id="UP000308196"/>
    </source>
</evidence>
<gene>
    <name evidence="2" type="ORF">NCTC11429_02184</name>
</gene>
<evidence type="ECO:0000256" key="1">
    <source>
        <dbReference type="SAM" id="MobiDB-lite"/>
    </source>
</evidence>
<dbReference type="Proteomes" id="UP000308196">
    <property type="component" value="Chromosome"/>
</dbReference>
<name>A0A4U9V3Q5_9SPHI</name>
<reference evidence="2 3" key="1">
    <citation type="submission" date="2019-05" db="EMBL/GenBank/DDBJ databases">
        <authorList>
            <consortium name="Pathogen Informatics"/>
        </authorList>
    </citation>
    <scope>NUCLEOTIDE SEQUENCE [LARGE SCALE GENOMIC DNA]</scope>
    <source>
        <strain evidence="2 3">NCTC11429</strain>
    </source>
</reference>
<organism evidence="2 3">
    <name type="scientific">Sphingobacterium thalpophilum</name>
    <dbReference type="NCBI Taxonomy" id="259"/>
    <lineage>
        <taxon>Bacteria</taxon>
        <taxon>Pseudomonadati</taxon>
        <taxon>Bacteroidota</taxon>
        <taxon>Sphingobacteriia</taxon>
        <taxon>Sphingobacteriales</taxon>
        <taxon>Sphingobacteriaceae</taxon>
        <taxon>Sphingobacterium</taxon>
    </lineage>
</organism>
<sequence length="40" mass="4507">MMKGPLQNTKKALPLRHGYRSNEIQDSPRESYTSGIELCG</sequence>
<feature type="compositionally biased region" description="Polar residues" evidence="1">
    <location>
        <begin position="22"/>
        <end position="34"/>
    </location>
</feature>
<feature type="region of interest" description="Disordered" evidence="1">
    <location>
        <begin position="1"/>
        <end position="40"/>
    </location>
</feature>
<dbReference type="KEGG" id="stha:NCTC11429_02184"/>
<protein>
    <submittedName>
        <fullName evidence="2">Uncharacterized protein</fullName>
    </submittedName>
</protein>
<feature type="compositionally biased region" description="Polar residues" evidence="1">
    <location>
        <begin position="1"/>
        <end position="10"/>
    </location>
</feature>
<accession>A0A4U9V3Q5</accession>
<dbReference type="EMBL" id="LR590484">
    <property type="protein sequence ID" value="VTR39479.1"/>
    <property type="molecule type" value="Genomic_DNA"/>
</dbReference>
<evidence type="ECO:0000313" key="2">
    <source>
        <dbReference type="EMBL" id="VTR39479.1"/>
    </source>
</evidence>
<proteinExistence type="predicted"/>
<dbReference type="AlphaFoldDB" id="A0A4U9V3Q5"/>